<evidence type="ECO:0000313" key="3">
    <source>
        <dbReference type="EMBL" id="MBW7476299.1"/>
    </source>
</evidence>
<accession>A0ABS7D8N1</accession>
<dbReference type="PANTHER" id="PTHR11749">
    <property type="entry name" value="RIBULOSE-5-PHOSPHATE-3-EPIMERASE"/>
    <property type="match status" value="1"/>
</dbReference>
<comment type="caution">
    <text evidence="3">The sequence shown here is derived from an EMBL/GenBank/DDBJ whole genome shotgun (WGS) entry which is preliminary data.</text>
</comment>
<dbReference type="InterPro" id="IPR000056">
    <property type="entry name" value="Ribul_P_3_epim-like"/>
</dbReference>
<keyword evidence="4" id="KW-1185">Reference proteome</keyword>
<organism evidence="3 4">
    <name type="scientific">Paenibacillus oenotherae</name>
    <dbReference type="NCBI Taxonomy" id="1435645"/>
    <lineage>
        <taxon>Bacteria</taxon>
        <taxon>Bacillati</taxon>
        <taxon>Bacillota</taxon>
        <taxon>Bacilli</taxon>
        <taxon>Bacillales</taxon>
        <taxon>Paenibacillaceae</taxon>
        <taxon>Paenibacillus</taxon>
    </lineage>
</organism>
<reference evidence="3 4" key="1">
    <citation type="submission" date="2021-07" db="EMBL/GenBank/DDBJ databases">
        <title>Paenibacillus radiodurans sp. nov., isolated from the southeastern edge of Tengger Desert.</title>
        <authorList>
            <person name="Zhang G."/>
        </authorList>
    </citation>
    <scope>NUCLEOTIDE SEQUENCE [LARGE SCALE GENOMIC DNA]</scope>
    <source>
        <strain evidence="3 4">DT7-4</strain>
    </source>
</reference>
<dbReference type="InterPro" id="IPR011060">
    <property type="entry name" value="RibuloseP-bd_barrel"/>
</dbReference>
<proteinExistence type="predicted"/>
<evidence type="ECO:0000313" key="4">
    <source>
        <dbReference type="Proteomes" id="UP000812277"/>
    </source>
</evidence>
<name>A0ABS7D8N1_9BACL</name>
<dbReference type="CDD" id="cd00429">
    <property type="entry name" value="RPE"/>
    <property type="match status" value="1"/>
</dbReference>
<gene>
    <name evidence="3" type="ORF">K0T92_16320</name>
</gene>
<dbReference type="SUPFAM" id="SSF51366">
    <property type="entry name" value="Ribulose-phoshate binding barrel"/>
    <property type="match status" value="1"/>
</dbReference>
<dbReference type="NCBIfam" id="NF004076">
    <property type="entry name" value="PRK05581.1-4"/>
    <property type="match status" value="1"/>
</dbReference>
<sequence>MLKIGPSIMCADFFRLKEQIQELDKYGADYYHVDIMDGHFVPGFTLGKEFVEQLAKNTKTPLDVHLMSDNPFEHMDHFLDLGITTLTIHVEATPDILKCIQKIKSKGVRVGVALNPGTPLSLLDEILDDVDQILIMTISPGSAAQPMIKSCLQKAARLVQNLREHQLHNVEVMIDGGVKAHNIHEVSECGIHSAVIGSGVFHSEHPGLMLEKIKNSLLPVV</sequence>
<keyword evidence="2" id="KW-0413">Isomerase</keyword>
<dbReference type="Proteomes" id="UP000812277">
    <property type="component" value="Unassembled WGS sequence"/>
</dbReference>
<keyword evidence="1" id="KW-0479">Metal-binding</keyword>
<evidence type="ECO:0000256" key="1">
    <source>
        <dbReference type="ARBA" id="ARBA00022723"/>
    </source>
</evidence>
<dbReference type="EMBL" id="JAHZIJ010000012">
    <property type="protein sequence ID" value="MBW7476299.1"/>
    <property type="molecule type" value="Genomic_DNA"/>
</dbReference>
<evidence type="ECO:0000256" key="2">
    <source>
        <dbReference type="ARBA" id="ARBA00023235"/>
    </source>
</evidence>
<dbReference type="Gene3D" id="3.20.20.70">
    <property type="entry name" value="Aldolase class I"/>
    <property type="match status" value="1"/>
</dbReference>
<dbReference type="InterPro" id="IPR013785">
    <property type="entry name" value="Aldolase_TIM"/>
</dbReference>
<dbReference type="RefSeq" id="WP_219873544.1">
    <property type="nucleotide sequence ID" value="NZ_JAHZIJ010000012.1"/>
</dbReference>
<protein>
    <submittedName>
        <fullName evidence="3">Ribulose-phosphate 3-epimerase</fullName>
    </submittedName>
</protein>
<dbReference type="Pfam" id="PF00834">
    <property type="entry name" value="Ribul_P_3_epim"/>
    <property type="match status" value="1"/>
</dbReference>